<dbReference type="GO" id="GO:0015293">
    <property type="term" value="F:symporter activity"/>
    <property type="evidence" value="ECO:0007669"/>
    <property type="project" value="InterPro"/>
</dbReference>
<dbReference type="InterPro" id="IPR001927">
    <property type="entry name" value="Na/Gal_symport"/>
</dbReference>
<reference evidence="2" key="2">
    <citation type="submission" date="2022-11" db="EMBL/GenBank/DDBJ databases">
        <title>Temperate bacteriophages infecting mucin-degrading bacterium Ruminococcus gnavus from the human gut.</title>
        <authorList>
            <person name="Buttimer C."/>
        </authorList>
    </citation>
    <scope>NUCLEOTIDE SEQUENCE</scope>
    <source>
        <strain evidence="2">CCUG 49994</strain>
    </source>
</reference>
<dbReference type="Gene3D" id="1.20.1250.20">
    <property type="entry name" value="MFS general substrate transporter like domains"/>
    <property type="match status" value="1"/>
</dbReference>
<feature type="transmembrane region" description="Helical" evidence="1">
    <location>
        <begin position="337"/>
        <end position="360"/>
    </location>
</feature>
<dbReference type="SUPFAM" id="SSF103473">
    <property type="entry name" value="MFS general substrate transporter"/>
    <property type="match status" value="1"/>
</dbReference>
<dbReference type="Pfam" id="PF13347">
    <property type="entry name" value="MFS_2"/>
    <property type="match status" value="1"/>
</dbReference>
<dbReference type="CDD" id="cd17332">
    <property type="entry name" value="MFS_MelB_like"/>
    <property type="match status" value="1"/>
</dbReference>
<reference evidence="3 4" key="1">
    <citation type="journal article" date="2017" name="Genome Med.">
        <title>A novel Ruminococcus gnavus clade enriched in inflammatory bowel disease patients.</title>
        <authorList>
            <person name="Hall A.B."/>
            <person name="Yassour M."/>
            <person name="Sauk J."/>
            <person name="Garner A."/>
            <person name="Jiang X."/>
            <person name="Arthur T."/>
            <person name="Lagoudas G.K."/>
            <person name="Vatanen T."/>
            <person name="Fornelos N."/>
            <person name="Wilson R."/>
            <person name="Bertha M."/>
            <person name="Cohen M."/>
            <person name="Garber J."/>
            <person name="Khalili H."/>
            <person name="Gevers D."/>
            <person name="Ananthakrishnan A.N."/>
            <person name="Kugathasan S."/>
            <person name="Lander E.S."/>
            <person name="Blainey P."/>
            <person name="Vlamakis H."/>
            <person name="Xavier R.J."/>
            <person name="Huttenhower C."/>
        </authorList>
    </citation>
    <scope>NUCLEOTIDE SEQUENCE [LARGE SCALE GENOMIC DNA]</scope>
    <source>
        <strain evidence="3 4">RJX1124</strain>
    </source>
</reference>
<feature type="transmembrane region" description="Helical" evidence="1">
    <location>
        <begin position="389"/>
        <end position="408"/>
    </location>
</feature>
<sequence>MKQELDTTENGQKKLKWSEKIAYGFGDFGNGFMFDLGQAYLTKFYTDIALIPAGMVGVIFSITKIFDAFMDPLAGSFVDTRKNHGKQGRFRPVMMFSSIILAILTIITFTMPNFSMTGKIAYAFATYMIWGVVYSFTNIPYGSLASVMTRDIDDRAHLATTRQAGSLGAQLVTGVAFIPIVMLFSEADGTINAHGYTIAAAVMALCGVLGFLVCFLGTREHIQINRSVNAEKEGIKDYIKVVFTNKPLGAIILLTIFTISAMNTNNTMMVYFCQYNLGNIHLQPIVNGIMMGSSVVAILLIPTLVKKFGKKNTAVASFIIGVIANGMNFVLPTNTVTFIILVSIGYVALAIPNGITWAFVSDVIDYGEWHTGIRKEGITYAAFNFSRKIAQSLAAVVSAAILGLTGYVGNTAPTSETLTGIKGAMTLYPAFALAMAAIIIFFLYGLSDDKYRQIASDLSKGKWEHGELRK</sequence>
<feature type="transmembrane region" description="Helical" evidence="1">
    <location>
        <begin position="164"/>
        <end position="184"/>
    </location>
</feature>
<keyword evidence="1" id="KW-0472">Membrane</keyword>
<feature type="transmembrane region" description="Helical" evidence="1">
    <location>
        <begin position="313"/>
        <end position="331"/>
    </location>
</feature>
<feature type="transmembrane region" description="Helical" evidence="1">
    <location>
        <begin position="282"/>
        <end position="301"/>
    </location>
</feature>
<dbReference type="GO" id="GO:0006814">
    <property type="term" value="P:sodium ion transport"/>
    <property type="evidence" value="ECO:0007669"/>
    <property type="project" value="InterPro"/>
</dbReference>
<dbReference type="AlphaFoldDB" id="A0A2N5PJ27"/>
<dbReference type="Proteomes" id="UP000234891">
    <property type="component" value="Unassembled WGS sequence"/>
</dbReference>
<evidence type="ECO:0000313" key="4">
    <source>
        <dbReference type="Proteomes" id="UP000234891"/>
    </source>
</evidence>
<dbReference type="InterPro" id="IPR036259">
    <property type="entry name" value="MFS_trans_sf"/>
</dbReference>
<accession>A0A2N5PJ27</accession>
<dbReference type="PANTHER" id="PTHR11328">
    <property type="entry name" value="MAJOR FACILITATOR SUPERFAMILY DOMAIN-CONTAINING PROTEIN"/>
    <property type="match status" value="1"/>
</dbReference>
<feature type="transmembrane region" description="Helical" evidence="1">
    <location>
        <begin position="48"/>
        <end position="69"/>
    </location>
</feature>
<keyword evidence="1" id="KW-1133">Transmembrane helix</keyword>
<dbReference type="NCBIfam" id="TIGR00792">
    <property type="entry name" value="gph"/>
    <property type="match status" value="1"/>
</dbReference>
<feature type="transmembrane region" description="Helical" evidence="1">
    <location>
        <begin position="90"/>
        <end position="114"/>
    </location>
</feature>
<dbReference type="GO" id="GO:0008643">
    <property type="term" value="P:carbohydrate transport"/>
    <property type="evidence" value="ECO:0007669"/>
    <property type="project" value="InterPro"/>
</dbReference>
<proteinExistence type="predicted"/>
<dbReference type="EMBL" id="NIHS01000001">
    <property type="protein sequence ID" value="PLT75140.1"/>
    <property type="molecule type" value="Genomic_DNA"/>
</dbReference>
<keyword evidence="1" id="KW-0812">Transmembrane</keyword>
<evidence type="ECO:0000313" key="2">
    <source>
        <dbReference type="EMBL" id="MCZ0667241.1"/>
    </source>
</evidence>
<feature type="transmembrane region" description="Helical" evidence="1">
    <location>
        <begin position="120"/>
        <end position="144"/>
    </location>
</feature>
<dbReference type="GO" id="GO:0005886">
    <property type="term" value="C:plasma membrane"/>
    <property type="evidence" value="ECO:0007669"/>
    <property type="project" value="TreeGrafter"/>
</dbReference>
<feature type="transmembrane region" description="Helical" evidence="1">
    <location>
        <begin position="238"/>
        <end position="262"/>
    </location>
</feature>
<comment type="caution">
    <text evidence="3">The sequence shown here is derived from an EMBL/GenBank/DDBJ whole genome shotgun (WGS) entry which is preliminary data.</text>
</comment>
<dbReference type="PANTHER" id="PTHR11328:SF24">
    <property type="entry name" value="MAJOR FACILITATOR SUPERFAMILY (MFS) PROFILE DOMAIN-CONTAINING PROTEIN"/>
    <property type="match status" value="1"/>
</dbReference>
<organism evidence="3 4">
    <name type="scientific">Mediterraneibacter gnavus</name>
    <name type="common">Ruminococcus gnavus</name>
    <dbReference type="NCBI Taxonomy" id="33038"/>
    <lineage>
        <taxon>Bacteria</taxon>
        <taxon>Bacillati</taxon>
        <taxon>Bacillota</taxon>
        <taxon>Clostridia</taxon>
        <taxon>Lachnospirales</taxon>
        <taxon>Lachnospiraceae</taxon>
        <taxon>Mediterraneibacter</taxon>
    </lineage>
</organism>
<dbReference type="Proteomes" id="UP001079535">
    <property type="component" value="Unassembled WGS sequence"/>
</dbReference>
<protein>
    <submittedName>
        <fullName evidence="2">Glycoside-pentoside-hexuronide (GPH):cation symporter</fullName>
    </submittedName>
    <submittedName>
        <fullName evidence="3">MFS transporter</fullName>
    </submittedName>
</protein>
<dbReference type="EMBL" id="JAPRAY010000007">
    <property type="protein sequence ID" value="MCZ0667241.1"/>
    <property type="molecule type" value="Genomic_DNA"/>
</dbReference>
<evidence type="ECO:0000256" key="1">
    <source>
        <dbReference type="SAM" id="Phobius"/>
    </source>
</evidence>
<dbReference type="InterPro" id="IPR039672">
    <property type="entry name" value="MFS_2"/>
</dbReference>
<dbReference type="RefSeq" id="WP_101869808.1">
    <property type="nucleotide sequence ID" value="NZ_JAAIRR010000012.1"/>
</dbReference>
<feature type="transmembrane region" description="Helical" evidence="1">
    <location>
        <begin position="196"/>
        <end position="217"/>
    </location>
</feature>
<name>A0A2N5PJ27_MEDGN</name>
<gene>
    <name evidence="3" type="ORF">CDL26_00265</name>
    <name evidence="2" type="ORF">OZZ17_06730</name>
</gene>
<evidence type="ECO:0000313" key="3">
    <source>
        <dbReference type="EMBL" id="PLT75140.1"/>
    </source>
</evidence>
<feature type="transmembrane region" description="Helical" evidence="1">
    <location>
        <begin position="428"/>
        <end position="446"/>
    </location>
</feature>